<comment type="caution">
    <text evidence="3">The sequence shown here is derived from an EMBL/GenBank/DDBJ whole genome shotgun (WGS) entry which is preliminary data.</text>
</comment>
<dbReference type="Proteomes" id="UP000220922">
    <property type="component" value="Unassembled WGS sequence"/>
</dbReference>
<evidence type="ECO:0000259" key="2">
    <source>
        <dbReference type="Pfam" id="PF14258"/>
    </source>
</evidence>
<sequence length="381" mass="41311">MIRRDLMLLVVLFAGLVALIGLGPGRSEGLPGGNGSSRSSEAGGTLALYRWLGDLGYRVERLEYRAFEVDPRVDLLVVFNPRERYSRDDAEAVAAWVEAGGTLLIVEPRSGLNAPAASLLEAFDLKVEPLPAEGAFGRAPILQPALGAPAATQLNVQTRSMITSERTDLAPLAGSNATPVMIGVQHGEGYIFAITSAQPFSNRGLRERDHAAVVVNILRRIPPGGTVVFDEIHHGFVVEPSMRTLLLGTPWGWATLYLGGIVAGYLVLTGRRFGQPIPLRAEADRRSSAEYLASMAGLLRRAGKREYLRDHYRTTLRRHLTHSYGLSPDCDDATLLATIKAVHPARAESVRDLLNRLNDPATDEASLLRIVAAIDEVRDTG</sequence>
<keyword evidence="4" id="KW-1185">Reference proteome</keyword>
<reference evidence="3 4" key="1">
    <citation type="submission" date="2016-05" db="EMBL/GenBank/DDBJ databases">
        <authorList>
            <person name="Lavstsen T."/>
            <person name="Jespersen J.S."/>
        </authorList>
    </citation>
    <scope>NUCLEOTIDE SEQUENCE [LARGE SCALE GENOMIC DNA]</scope>
    <source>
        <strain evidence="3 4">B7-9</strain>
    </source>
</reference>
<evidence type="ECO:0000313" key="3">
    <source>
        <dbReference type="EMBL" id="PDV99067.1"/>
    </source>
</evidence>
<evidence type="ECO:0000256" key="1">
    <source>
        <dbReference type="SAM" id="Phobius"/>
    </source>
</evidence>
<gene>
    <name evidence="3" type="ORF">A9Q02_13985</name>
</gene>
<feature type="domain" description="DUF4350" evidence="2">
    <location>
        <begin position="38"/>
        <end position="218"/>
    </location>
</feature>
<dbReference type="AlphaFoldDB" id="A0A2H3KLV1"/>
<feature type="transmembrane region" description="Helical" evidence="1">
    <location>
        <begin position="251"/>
        <end position="268"/>
    </location>
</feature>
<dbReference type="OrthoDB" id="142959at2"/>
<keyword evidence="1" id="KW-1133">Transmembrane helix</keyword>
<organism evidence="3 4">
    <name type="scientific">Candidatus Chloroploca asiatica</name>
    <dbReference type="NCBI Taxonomy" id="1506545"/>
    <lineage>
        <taxon>Bacteria</taxon>
        <taxon>Bacillati</taxon>
        <taxon>Chloroflexota</taxon>
        <taxon>Chloroflexia</taxon>
        <taxon>Chloroflexales</taxon>
        <taxon>Chloroflexineae</taxon>
        <taxon>Oscillochloridaceae</taxon>
        <taxon>Candidatus Chloroploca</taxon>
    </lineage>
</organism>
<dbReference type="InterPro" id="IPR029062">
    <property type="entry name" value="Class_I_gatase-like"/>
</dbReference>
<keyword evidence="1" id="KW-0812">Transmembrane</keyword>
<evidence type="ECO:0000313" key="4">
    <source>
        <dbReference type="Proteomes" id="UP000220922"/>
    </source>
</evidence>
<protein>
    <recommendedName>
        <fullName evidence="2">DUF4350 domain-containing protein</fullName>
    </recommendedName>
</protein>
<dbReference type="InterPro" id="IPR025646">
    <property type="entry name" value="DUF4350"/>
</dbReference>
<dbReference type="RefSeq" id="WP_097652577.1">
    <property type="nucleotide sequence ID" value="NZ_LYXE01000085.1"/>
</dbReference>
<dbReference type="SUPFAM" id="SSF52317">
    <property type="entry name" value="Class I glutamine amidotransferase-like"/>
    <property type="match status" value="1"/>
</dbReference>
<keyword evidence="1" id="KW-0472">Membrane</keyword>
<name>A0A2H3KLV1_9CHLR</name>
<dbReference type="EMBL" id="LYXE01000085">
    <property type="protein sequence ID" value="PDV99067.1"/>
    <property type="molecule type" value="Genomic_DNA"/>
</dbReference>
<dbReference type="Pfam" id="PF14258">
    <property type="entry name" value="DUF4350"/>
    <property type="match status" value="1"/>
</dbReference>
<accession>A0A2H3KLV1</accession>
<proteinExistence type="predicted"/>